<keyword evidence="5" id="KW-1185">Reference proteome</keyword>
<evidence type="ECO:0000259" key="3">
    <source>
        <dbReference type="Pfam" id="PF14285"/>
    </source>
</evidence>
<gene>
    <name evidence="4" type="ORF">BIY37_11175</name>
</gene>
<reference evidence="4 5" key="1">
    <citation type="journal article" date="2016" name="Genome Announc.">
        <title>Draft Genome Sequence of the Anaerobic Ammonium-Oxidizing Bacterium 'Candidatus Brocadia sp. 40'.</title>
        <authorList>
            <person name="Ali M."/>
            <person name="Haroon M.F."/>
            <person name="Narita Y."/>
            <person name="Zhang L."/>
            <person name="Rangel Shaw D."/>
            <person name="Okabe S."/>
            <person name="Saikaly P.E."/>
        </authorList>
    </citation>
    <scope>NUCLEOTIDE SEQUENCE [LARGE SCALE GENOMIC DNA]</scope>
    <source>
        <strain evidence="4 5">40</strain>
    </source>
</reference>
<dbReference type="InterPro" id="IPR024020">
    <property type="entry name" value="Anit_sigma_mycothiol_RsrA"/>
</dbReference>
<dbReference type="InterPro" id="IPR027383">
    <property type="entry name" value="Znf_put"/>
</dbReference>
<comment type="caution">
    <text evidence="4">The sequence shown here is derived from an EMBL/GenBank/DDBJ whole genome shotgun (WGS) entry which is preliminary data.</text>
</comment>
<keyword evidence="1" id="KW-0812">Transmembrane</keyword>
<evidence type="ECO:0000313" key="4">
    <source>
        <dbReference type="EMBL" id="OQD44973.1"/>
    </source>
</evidence>
<feature type="transmembrane region" description="Helical" evidence="1">
    <location>
        <begin position="97"/>
        <end position="120"/>
    </location>
</feature>
<proteinExistence type="predicted"/>
<dbReference type="InterPro" id="IPR025377">
    <property type="entry name" value="DUF4367"/>
</dbReference>
<dbReference type="AlphaFoldDB" id="A0A1V6LXV8"/>
<feature type="domain" description="DUF4367" evidence="3">
    <location>
        <begin position="222"/>
        <end position="270"/>
    </location>
</feature>
<evidence type="ECO:0000259" key="2">
    <source>
        <dbReference type="Pfam" id="PF13490"/>
    </source>
</evidence>
<name>A0A1V6LXV8_9BACT</name>
<accession>A0A1V6LXV8</accession>
<feature type="domain" description="Putative zinc-finger" evidence="2">
    <location>
        <begin position="3"/>
        <end position="37"/>
    </location>
</feature>
<keyword evidence="1" id="KW-1133">Transmembrane helix</keyword>
<dbReference type="Proteomes" id="UP000242219">
    <property type="component" value="Unassembled WGS sequence"/>
</dbReference>
<evidence type="ECO:0000256" key="1">
    <source>
        <dbReference type="SAM" id="Phobius"/>
    </source>
</evidence>
<dbReference type="RefSeq" id="WP_070067906.1">
    <property type="nucleotide sequence ID" value="NZ_MJUW02000112.1"/>
</dbReference>
<evidence type="ECO:0000313" key="5">
    <source>
        <dbReference type="Proteomes" id="UP000242219"/>
    </source>
</evidence>
<dbReference type="NCBIfam" id="TIGR03988">
    <property type="entry name" value="antisig_RsrA"/>
    <property type="match status" value="1"/>
</dbReference>
<protein>
    <submittedName>
        <fullName evidence="4">Mycothiol system anti-sigma-R factor</fullName>
    </submittedName>
</protein>
<organism evidence="4 5">
    <name type="scientific">Candidatus Brocadia sapporoensis</name>
    <dbReference type="NCBI Taxonomy" id="392547"/>
    <lineage>
        <taxon>Bacteria</taxon>
        <taxon>Pseudomonadati</taxon>
        <taxon>Planctomycetota</taxon>
        <taxon>Candidatus Brocadiia</taxon>
        <taxon>Candidatus Brocadiales</taxon>
        <taxon>Candidatus Brocadiaceae</taxon>
        <taxon>Candidatus Brocadia</taxon>
    </lineage>
</organism>
<dbReference type="EMBL" id="MJUW02000112">
    <property type="protein sequence ID" value="OQD44973.1"/>
    <property type="molecule type" value="Genomic_DNA"/>
</dbReference>
<dbReference type="Pfam" id="PF14285">
    <property type="entry name" value="DUF4367"/>
    <property type="match status" value="1"/>
</dbReference>
<dbReference type="Pfam" id="PF13490">
    <property type="entry name" value="zf-HC2"/>
    <property type="match status" value="1"/>
</dbReference>
<keyword evidence="1" id="KW-0472">Membrane</keyword>
<sequence>MTCSEAIKHFHEFMDKELDKSHYLIVKKHIDNCEDCHKKYTYEINVRSLVKTCCAKTTAPVYLYGRIINSLDSVDFGVLKYTGREKNYQEKIFRTSFLSYPFTIAASILISIAGGIFYYAKYYQTDSTAIVENAVKNHVVAVNDNLVFNEKTSVVENINKYLGNTINTRLSNSSPFLNAEQVSIKEGMPVRSCGTSSPCVIFDKGGNKLSLQVVRKGGFPIANLERVQLGHKEFYIGNRQGFNSVLWEEGGVAYCLTSDLNKNEMLRFAATLTSQ</sequence>